<dbReference type="Pfam" id="PF02518">
    <property type="entry name" value="HATPase_c"/>
    <property type="match status" value="1"/>
</dbReference>
<reference evidence="14 15" key="1">
    <citation type="submission" date="2018-03" db="EMBL/GenBank/DDBJ databases">
        <title>Genomic Encyclopedia of Archaeal and Bacterial Type Strains, Phase II (KMG-II): from individual species to whole genera.</title>
        <authorList>
            <person name="Goeker M."/>
        </authorList>
    </citation>
    <scope>NUCLEOTIDE SEQUENCE [LARGE SCALE GENOMIC DNA]</scope>
    <source>
        <strain evidence="14 15">DSM 45348</strain>
    </source>
</reference>
<proteinExistence type="predicted"/>
<dbReference type="PROSITE" id="PS50109">
    <property type="entry name" value="HIS_KIN"/>
    <property type="match status" value="1"/>
</dbReference>
<dbReference type="InterPro" id="IPR050428">
    <property type="entry name" value="TCS_sensor_his_kinase"/>
</dbReference>
<comment type="catalytic activity">
    <reaction evidence="1">
        <text>ATP + protein L-histidine = ADP + protein N-phospho-L-histidine.</text>
        <dbReference type="EC" id="2.7.13.3"/>
    </reaction>
</comment>
<organism evidence="14 15">
    <name type="scientific">Pseudosporangium ferrugineum</name>
    <dbReference type="NCBI Taxonomy" id="439699"/>
    <lineage>
        <taxon>Bacteria</taxon>
        <taxon>Bacillati</taxon>
        <taxon>Actinomycetota</taxon>
        <taxon>Actinomycetes</taxon>
        <taxon>Micromonosporales</taxon>
        <taxon>Micromonosporaceae</taxon>
        <taxon>Pseudosporangium</taxon>
    </lineage>
</organism>
<evidence type="ECO:0000256" key="5">
    <source>
        <dbReference type="ARBA" id="ARBA00022679"/>
    </source>
</evidence>
<evidence type="ECO:0000259" key="12">
    <source>
        <dbReference type="PROSITE" id="PS50109"/>
    </source>
</evidence>
<dbReference type="EC" id="2.7.13.3" evidence="3"/>
<feature type="domain" description="HAMP" evidence="13">
    <location>
        <begin position="136"/>
        <end position="189"/>
    </location>
</feature>
<evidence type="ECO:0000256" key="10">
    <source>
        <dbReference type="ARBA" id="ARBA00023136"/>
    </source>
</evidence>
<evidence type="ECO:0000256" key="7">
    <source>
        <dbReference type="ARBA" id="ARBA00022777"/>
    </source>
</evidence>
<feature type="transmembrane region" description="Helical" evidence="11">
    <location>
        <begin position="112"/>
        <end position="135"/>
    </location>
</feature>
<dbReference type="GO" id="GO:0000155">
    <property type="term" value="F:phosphorelay sensor kinase activity"/>
    <property type="evidence" value="ECO:0007669"/>
    <property type="project" value="InterPro"/>
</dbReference>
<dbReference type="InterPro" id="IPR005467">
    <property type="entry name" value="His_kinase_dom"/>
</dbReference>
<dbReference type="PROSITE" id="PS50885">
    <property type="entry name" value="HAMP"/>
    <property type="match status" value="1"/>
</dbReference>
<dbReference type="Pfam" id="PF00512">
    <property type="entry name" value="HisKA"/>
    <property type="match status" value="1"/>
</dbReference>
<comment type="caution">
    <text evidence="14">The sequence shown here is derived from an EMBL/GenBank/DDBJ whole genome shotgun (WGS) entry which is preliminary data.</text>
</comment>
<dbReference type="SMART" id="SM00388">
    <property type="entry name" value="HisKA"/>
    <property type="match status" value="1"/>
</dbReference>
<dbReference type="AlphaFoldDB" id="A0A2T0REM2"/>
<keyword evidence="6 11" id="KW-0812">Transmembrane</keyword>
<dbReference type="GO" id="GO:0005886">
    <property type="term" value="C:plasma membrane"/>
    <property type="evidence" value="ECO:0007669"/>
    <property type="project" value="UniProtKB-SubCell"/>
</dbReference>
<dbReference type="Gene3D" id="3.30.565.10">
    <property type="entry name" value="Histidine kinase-like ATPase, C-terminal domain"/>
    <property type="match status" value="1"/>
</dbReference>
<dbReference type="SUPFAM" id="SSF47384">
    <property type="entry name" value="Homodimeric domain of signal transducing histidine kinase"/>
    <property type="match status" value="1"/>
</dbReference>
<dbReference type="InterPro" id="IPR003660">
    <property type="entry name" value="HAMP_dom"/>
</dbReference>
<keyword evidence="5" id="KW-0808">Transferase</keyword>
<dbReference type="InterPro" id="IPR036890">
    <property type="entry name" value="HATPase_C_sf"/>
</dbReference>
<keyword evidence="4" id="KW-0597">Phosphoprotein</keyword>
<name>A0A2T0REM2_9ACTN</name>
<dbReference type="Proteomes" id="UP000239209">
    <property type="component" value="Unassembled WGS sequence"/>
</dbReference>
<dbReference type="Gene3D" id="1.10.287.130">
    <property type="match status" value="1"/>
</dbReference>
<evidence type="ECO:0000256" key="4">
    <source>
        <dbReference type="ARBA" id="ARBA00022553"/>
    </source>
</evidence>
<comment type="subcellular location">
    <subcellularLocation>
        <location evidence="2">Cell membrane</location>
    </subcellularLocation>
</comment>
<dbReference type="InterPro" id="IPR004358">
    <property type="entry name" value="Sig_transdc_His_kin-like_C"/>
</dbReference>
<dbReference type="CDD" id="cd00082">
    <property type="entry name" value="HisKA"/>
    <property type="match status" value="1"/>
</dbReference>
<protein>
    <recommendedName>
        <fullName evidence="3">histidine kinase</fullName>
        <ecNumber evidence="3">2.7.13.3</ecNumber>
    </recommendedName>
</protein>
<keyword evidence="15" id="KW-1185">Reference proteome</keyword>
<dbReference type="CDD" id="cd00075">
    <property type="entry name" value="HATPase"/>
    <property type="match status" value="1"/>
</dbReference>
<dbReference type="Gene3D" id="6.10.340.10">
    <property type="match status" value="1"/>
</dbReference>
<feature type="domain" description="Histidine kinase" evidence="12">
    <location>
        <begin position="197"/>
        <end position="415"/>
    </location>
</feature>
<dbReference type="CDD" id="cd06225">
    <property type="entry name" value="HAMP"/>
    <property type="match status" value="1"/>
</dbReference>
<dbReference type="InterPro" id="IPR003661">
    <property type="entry name" value="HisK_dim/P_dom"/>
</dbReference>
<sequence length="416" mass="44343">MRGRATAVVTSVTVAVLGLCVTALVSVVQHSLYDGASRVAGEQVEIVAAQITQEGAPTGPLIGCPGVMVSTTAPPPSEATVLSMAVVRTATGPYFVTSAPDLRSAEAALTTMTWLLVPGIGIILLAMAGLTWFAMGRALRPVEAIRAEFAEITSHDLHRRVPDPRTGDEVSRLANTMNRTLHQLQRAVERLRTFTADASHELRAPLTTLLMRLELAVSRPGGTDWPDIARESLRDAENLKNIVEDLLMLARLDSGPSPGRERIVVSDLMRQADLTRHVSPELSAGRQLIVEDTAPGAEVYGSRGALSRLLANLITNAARHARSTVRVRSTGEPGWVTIEVTDDGPGIPEADRRRVFDRFTRLTDARTPGQADSGTGLGLAIAHDIALAHGGSLVAESPAPGEHGARLVVHLPTYEP</sequence>
<keyword evidence="7 14" id="KW-0418">Kinase</keyword>
<dbReference type="PANTHER" id="PTHR45436">
    <property type="entry name" value="SENSOR HISTIDINE KINASE YKOH"/>
    <property type="match status" value="1"/>
</dbReference>
<evidence type="ECO:0000313" key="14">
    <source>
        <dbReference type="EMBL" id="PRY19646.1"/>
    </source>
</evidence>
<keyword evidence="9" id="KW-0902">Two-component regulatory system</keyword>
<feature type="transmembrane region" description="Helical" evidence="11">
    <location>
        <begin position="7"/>
        <end position="28"/>
    </location>
</feature>
<dbReference type="InterPro" id="IPR003594">
    <property type="entry name" value="HATPase_dom"/>
</dbReference>
<evidence type="ECO:0000256" key="6">
    <source>
        <dbReference type="ARBA" id="ARBA00022692"/>
    </source>
</evidence>
<evidence type="ECO:0000256" key="2">
    <source>
        <dbReference type="ARBA" id="ARBA00004236"/>
    </source>
</evidence>
<evidence type="ECO:0000256" key="9">
    <source>
        <dbReference type="ARBA" id="ARBA00023012"/>
    </source>
</evidence>
<dbReference type="Pfam" id="PF00672">
    <property type="entry name" value="HAMP"/>
    <property type="match status" value="1"/>
</dbReference>
<evidence type="ECO:0000313" key="15">
    <source>
        <dbReference type="Proteomes" id="UP000239209"/>
    </source>
</evidence>
<dbReference type="SMART" id="SM00304">
    <property type="entry name" value="HAMP"/>
    <property type="match status" value="1"/>
</dbReference>
<dbReference type="SUPFAM" id="SSF158472">
    <property type="entry name" value="HAMP domain-like"/>
    <property type="match status" value="1"/>
</dbReference>
<dbReference type="SUPFAM" id="SSF55874">
    <property type="entry name" value="ATPase domain of HSP90 chaperone/DNA topoisomerase II/histidine kinase"/>
    <property type="match status" value="1"/>
</dbReference>
<dbReference type="SMART" id="SM00387">
    <property type="entry name" value="HATPase_c"/>
    <property type="match status" value="1"/>
</dbReference>
<dbReference type="EMBL" id="PVZG01000030">
    <property type="protein sequence ID" value="PRY19646.1"/>
    <property type="molecule type" value="Genomic_DNA"/>
</dbReference>
<evidence type="ECO:0000259" key="13">
    <source>
        <dbReference type="PROSITE" id="PS50885"/>
    </source>
</evidence>
<evidence type="ECO:0000256" key="1">
    <source>
        <dbReference type="ARBA" id="ARBA00000085"/>
    </source>
</evidence>
<keyword evidence="10 11" id="KW-0472">Membrane</keyword>
<evidence type="ECO:0000256" key="3">
    <source>
        <dbReference type="ARBA" id="ARBA00012438"/>
    </source>
</evidence>
<keyword evidence="8 11" id="KW-1133">Transmembrane helix</keyword>
<evidence type="ECO:0000256" key="11">
    <source>
        <dbReference type="SAM" id="Phobius"/>
    </source>
</evidence>
<dbReference type="InterPro" id="IPR036097">
    <property type="entry name" value="HisK_dim/P_sf"/>
</dbReference>
<dbReference type="PRINTS" id="PR00344">
    <property type="entry name" value="BCTRLSENSOR"/>
</dbReference>
<accession>A0A2T0REM2</accession>
<evidence type="ECO:0000256" key="8">
    <source>
        <dbReference type="ARBA" id="ARBA00022989"/>
    </source>
</evidence>
<gene>
    <name evidence="14" type="ORF">CLV70_13024</name>
</gene>
<dbReference type="PANTHER" id="PTHR45436:SF5">
    <property type="entry name" value="SENSOR HISTIDINE KINASE TRCS"/>
    <property type="match status" value="1"/>
</dbReference>